<keyword evidence="2" id="KW-0808">Transferase</keyword>
<evidence type="ECO:0000256" key="2">
    <source>
        <dbReference type="ARBA" id="ARBA00022679"/>
    </source>
</evidence>
<keyword evidence="3" id="KW-0012">Acyltransferase</keyword>
<dbReference type="InterPro" id="IPR023213">
    <property type="entry name" value="CAT-like_dom_sf"/>
</dbReference>
<sequence>MEVRIISREIIKPSSSTPNHLKTHKLSLLDQSNLNGYFSFILFYSTRFTSSSDHLKKSLSETLTHYYPFAGRVNDCFSVECGDYGVTFIEAQVTGKIFEVLQQQEIDLLKMLVQRNHEESSTTQGNNVAVQINYFDCGRVAIAVGFRHAVADATTAANFIKSWATISRGGNDIKNVIFDCTSIFPPIDFSVSTISTAASSSTETIIKRFVFEGSNIAELQDTIGKGRSTTRFEAVSALIWSAIIAAKTATNESTTGEEFHAIIPVSLRKKMMNLPALEQCIGNIITLAIATWTPLTEEKIAIDYKRLAGKVRESISRVNEQACEQACADDDDDIIGSKLLKMRDRVFARDAAKSNEKRLVFLSSVCRLPFYEADFGWGEPIWMTCVRHQSRAVINEAILFDTKDGKGIEACVRLPEADMAKFEQHPAILAYASFNNPLILELLKSNL</sequence>
<evidence type="ECO:0000313" key="4">
    <source>
        <dbReference type="EMBL" id="KAH7571329.1"/>
    </source>
</evidence>
<proteinExistence type="inferred from homology"/>
<dbReference type="PANTHER" id="PTHR31623:SF28">
    <property type="entry name" value="BAHD ACYLTRANSFERASE"/>
    <property type="match status" value="1"/>
</dbReference>
<dbReference type="Pfam" id="PF02458">
    <property type="entry name" value="Transferase"/>
    <property type="match status" value="1"/>
</dbReference>
<protein>
    <submittedName>
        <fullName evidence="4">Uncharacterized protein</fullName>
    </submittedName>
</protein>
<keyword evidence="5" id="KW-1185">Reference proteome</keyword>
<evidence type="ECO:0000313" key="5">
    <source>
        <dbReference type="Proteomes" id="UP000827721"/>
    </source>
</evidence>
<reference evidence="4 5" key="1">
    <citation type="submission" date="2021-02" db="EMBL/GenBank/DDBJ databases">
        <title>Plant Genome Project.</title>
        <authorList>
            <person name="Zhang R.-G."/>
        </authorList>
    </citation>
    <scope>NUCLEOTIDE SEQUENCE [LARGE SCALE GENOMIC DNA]</scope>
    <source>
        <tissue evidence="4">Leaves</tissue>
    </source>
</reference>
<dbReference type="Proteomes" id="UP000827721">
    <property type="component" value="Unassembled WGS sequence"/>
</dbReference>
<evidence type="ECO:0000256" key="3">
    <source>
        <dbReference type="ARBA" id="ARBA00023315"/>
    </source>
</evidence>
<organism evidence="4 5">
    <name type="scientific">Xanthoceras sorbifolium</name>
    <dbReference type="NCBI Taxonomy" id="99658"/>
    <lineage>
        <taxon>Eukaryota</taxon>
        <taxon>Viridiplantae</taxon>
        <taxon>Streptophyta</taxon>
        <taxon>Embryophyta</taxon>
        <taxon>Tracheophyta</taxon>
        <taxon>Spermatophyta</taxon>
        <taxon>Magnoliopsida</taxon>
        <taxon>eudicotyledons</taxon>
        <taxon>Gunneridae</taxon>
        <taxon>Pentapetalae</taxon>
        <taxon>rosids</taxon>
        <taxon>malvids</taxon>
        <taxon>Sapindales</taxon>
        <taxon>Sapindaceae</taxon>
        <taxon>Xanthoceroideae</taxon>
        <taxon>Xanthoceras</taxon>
    </lineage>
</organism>
<accession>A0ABQ8I4H3</accession>
<gene>
    <name evidence="4" type="ORF">JRO89_XS04G0023700</name>
</gene>
<evidence type="ECO:0000256" key="1">
    <source>
        <dbReference type="ARBA" id="ARBA00009861"/>
    </source>
</evidence>
<dbReference type="Gene3D" id="3.30.559.10">
    <property type="entry name" value="Chloramphenicol acetyltransferase-like domain"/>
    <property type="match status" value="2"/>
</dbReference>
<name>A0ABQ8I4H3_9ROSI</name>
<dbReference type="PANTHER" id="PTHR31623">
    <property type="entry name" value="F21J9.9"/>
    <property type="match status" value="1"/>
</dbReference>
<dbReference type="EMBL" id="JAFEMO010000004">
    <property type="protein sequence ID" value="KAH7571329.1"/>
    <property type="molecule type" value="Genomic_DNA"/>
</dbReference>
<comment type="similarity">
    <text evidence="1">Belongs to the plant acyltransferase family.</text>
</comment>
<comment type="caution">
    <text evidence="4">The sequence shown here is derived from an EMBL/GenBank/DDBJ whole genome shotgun (WGS) entry which is preliminary data.</text>
</comment>